<dbReference type="GeneID" id="110241412"/>
<proteinExistence type="predicted"/>
<dbReference type="InterPro" id="IPR019534">
    <property type="entry name" value="DUF2452"/>
</dbReference>
<name>A0A913XEJ6_EXADI</name>
<reference evidence="1" key="1">
    <citation type="submission" date="2022-11" db="UniProtKB">
        <authorList>
            <consortium name="EnsemblMetazoa"/>
        </authorList>
    </citation>
    <scope>IDENTIFICATION</scope>
</reference>
<evidence type="ECO:0000313" key="2">
    <source>
        <dbReference type="Proteomes" id="UP000887567"/>
    </source>
</evidence>
<protein>
    <submittedName>
        <fullName evidence="1">Uncharacterized protein</fullName>
    </submittedName>
</protein>
<keyword evidence="2" id="KW-1185">Reference proteome</keyword>
<dbReference type="Pfam" id="PF10504">
    <property type="entry name" value="DUF2452"/>
    <property type="match status" value="1"/>
</dbReference>
<dbReference type="AlphaFoldDB" id="A0A913XEJ6"/>
<dbReference type="KEGG" id="epa:110241412"/>
<sequence length="109" mass="12539">MYFLYRRENQTTYFSMLSPQDWGSTCPHEFLGAYKLEADMSWTKAEDVAKRSKDIQMVDHLLSSQVPAIQYVMETPSNGINHSSEKIAMIEKETFSEEPLKSSDCVTTM</sequence>
<evidence type="ECO:0000313" key="1">
    <source>
        <dbReference type="EnsemblMetazoa" id="XP_020902927.1"/>
    </source>
</evidence>
<accession>A0A913XEJ6</accession>
<organism evidence="1 2">
    <name type="scientific">Exaiptasia diaphana</name>
    <name type="common">Tropical sea anemone</name>
    <name type="synonym">Aiptasia pulchella</name>
    <dbReference type="NCBI Taxonomy" id="2652724"/>
    <lineage>
        <taxon>Eukaryota</taxon>
        <taxon>Metazoa</taxon>
        <taxon>Cnidaria</taxon>
        <taxon>Anthozoa</taxon>
        <taxon>Hexacorallia</taxon>
        <taxon>Actiniaria</taxon>
        <taxon>Aiptasiidae</taxon>
        <taxon>Exaiptasia</taxon>
    </lineage>
</organism>
<dbReference type="PANTHER" id="PTHR14553">
    <property type="entry name" value="UNCHARACTERIZED PROTEIN C1ORF50"/>
    <property type="match status" value="1"/>
</dbReference>
<dbReference type="EnsemblMetazoa" id="XM_021047268.2">
    <property type="protein sequence ID" value="XP_020902927.1"/>
    <property type="gene ID" value="LOC110241412"/>
</dbReference>
<dbReference type="OrthoDB" id="9995764at2759"/>
<dbReference type="Proteomes" id="UP000887567">
    <property type="component" value="Unplaced"/>
</dbReference>
<dbReference type="RefSeq" id="XP_020902927.1">
    <property type="nucleotide sequence ID" value="XM_021047268.2"/>
</dbReference>
<dbReference type="PANTHER" id="PTHR14553:SF1">
    <property type="entry name" value="SIMILAR TO CHROMOSOME 1 OPEN READING FRAME 50"/>
    <property type="match status" value="1"/>
</dbReference>